<evidence type="ECO:0000256" key="1">
    <source>
        <dbReference type="ARBA" id="ARBA00004651"/>
    </source>
</evidence>
<accession>A0A7W7V8Q0</accession>
<comment type="subcellular location">
    <subcellularLocation>
        <location evidence="1">Cell membrane</location>
        <topology evidence="1">Multi-pass membrane protein</topology>
    </subcellularLocation>
</comment>
<dbReference type="InterPro" id="IPR000522">
    <property type="entry name" value="ABC_transptr_permease_BtuC"/>
</dbReference>
<dbReference type="GO" id="GO:0022857">
    <property type="term" value="F:transmembrane transporter activity"/>
    <property type="evidence" value="ECO:0007669"/>
    <property type="project" value="InterPro"/>
</dbReference>
<keyword evidence="7 8" id="KW-0472">Membrane</keyword>
<evidence type="ECO:0000256" key="5">
    <source>
        <dbReference type="ARBA" id="ARBA00022692"/>
    </source>
</evidence>
<feature type="transmembrane region" description="Helical" evidence="8">
    <location>
        <begin position="160"/>
        <end position="182"/>
    </location>
</feature>
<organism evidence="9 10">
    <name type="scientific">Streptomyces griseomycini</name>
    <dbReference type="NCBI Taxonomy" id="66895"/>
    <lineage>
        <taxon>Bacteria</taxon>
        <taxon>Bacillati</taxon>
        <taxon>Actinomycetota</taxon>
        <taxon>Actinomycetes</taxon>
        <taxon>Kitasatosporales</taxon>
        <taxon>Streptomycetaceae</taxon>
        <taxon>Streptomyces</taxon>
    </lineage>
</organism>
<dbReference type="GO" id="GO:0005886">
    <property type="term" value="C:plasma membrane"/>
    <property type="evidence" value="ECO:0007669"/>
    <property type="project" value="UniProtKB-SubCell"/>
</dbReference>
<dbReference type="Proteomes" id="UP000579523">
    <property type="component" value="Unassembled WGS sequence"/>
</dbReference>
<feature type="transmembrane region" description="Helical" evidence="8">
    <location>
        <begin position="421"/>
        <end position="438"/>
    </location>
</feature>
<feature type="transmembrane region" description="Helical" evidence="8">
    <location>
        <begin position="294"/>
        <end position="318"/>
    </location>
</feature>
<dbReference type="InterPro" id="IPR037294">
    <property type="entry name" value="ABC_BtuC-like"/>
</dbReference>
<feature type="transmembrane region" description="Helical" evidence="8">
    <location>
        <begin position="637"/>
        <end position="655"/>
    </location>
</feature>
<feature type="transmembrane region" description="Helical" evidence="8">
    <location>
        <begin position="248"/>
        <end position="273"/>
    </location>
</feature>
<feature type="transmembrane region" description="Helical" evidence="8">
    <location>
        <begin position="366"/>
        <end position="388"/>
    </location>
</feature>
<keyword evidence="6 8" id="KW-1133">Transmembrane helix</keyword>
<evidence type="ECO:0000313" key="10">
    <source>
        <dbReference type="Proteomes" id="UP000579523"/>
    </source>
</evidence>
<gene>
    <name evidence="9" type="ORF">FHS37_005362</name>
</gene>
<keyword evidence="3" id="KW-0813">Transport</keyword>
<reference evidence="9 10" key="1">
    <citation type="submission" date="2020-08" db="EMBL/GenBank/DDBJ databases">
        <title>Genomic Encyclopedia of Type Strains, Phase III (KMG-III): the genomes of soil and plant-associated and newly described type strains.</title>
        <authorList>
            <person name="Whitman W."/>
        </authorList>
    </citation>
    <scope>NUCLEOTIDE SEQUENCE [LARGE SCALE GENOMIC DNA]</scope>
    <source>
        <strain evidence="9 10">CECT 3273</strain>
    </source>
</reference>
<keyword evidence="10" id="KW-1185">Reference proteome</keyword>
<feature type="transmembrane region" description="Helical" evidence="8">
    <location>
        <begin position="450"/>
        <end position="469"/>
    </location>
</feature>
<sequence length="688" mass="68251">MAVTATTPTARPATATSRTGAAAVTGALVLLVAVLAVVDITQGTAAVGPAEVLKALTGRADPADASVVIASRLPRMAAGLLVGAVLGMAGAALQAVSRNVLASPDTLAVNAGSYFALGLAAVSGVSLPFLASSGVAFAGGLAAAAVVLGLSGLGAGTVRLVLAGTALALGLTAVTEGLLLLFPQETEGLYQWNQGSIAQNGFDGVVQMVPVAVVGLAGLLLVARRVDALALGDDAARGLGVPVRATRVTAVVLATLLSAAAVTLAGPIGFVGLCAPALVRPLARRLRGFLRLRAAVPVAGLVGAALVLGADVLLRAFVAADTAVAVPTGVVTSLLGAAFLVVMAARLRDTAGAAAPDKLRIRSRRVFLTTLTVLVVALVGVTIAAVLLGDSKLLLGDVVNWAQGRAGRTVSFVLDTRTPRVLGALLAGAALALAGTLVQAVTRNPLAEPSVLGVSGGGALGAVILVTTVPAAGAWGVAGAAFAGSAVTAVVVFGLAARGGFQQNRLVLVGIGVATATTALISLLIVLTDPFNATKALTWLSGSTYGRTLPDVLPLAGVLAAGIAVAAVRHRELDLVSLDEDTPRLLGLDLGRGRLGFLVMSVLLTATAVAAAGTIGFVGLVAPHAARALVGRRHTRVVPVALLLGAVLVCTADLLGRTVIAPAQLGAGLMTAVIGTPYFLHVLVRSRR</sequence>
<evidence type="ECO:0000256" key="2">
    <source>
        <dbReference type="ARBA" id="ARBA00007935"/>
    </source>
</evidence>
<comment type="similarity">
    <text evidence="2">Belongs to the binding-protein-dependent transport system permease family. FecCD subfamily.</text>
</comment>
<dbReference type="RefSeq" id="WP_184825638.1">
    <property type="nucleotide sequence ID" value="NZ_BMTI01000009.1"/>
</dbReference>
<dbReference type="EMBL" id="JACHJI010000010">
    <property type="protein sequence ID" value="MBB4901275.1"/>
    <property type="molecule type" value="Genomic_DNA"/>
</dbReference>
<feature type="transmembrane region" description="Helical" evidence="8">
    <location>
        <begin position="107"/>
        <end position="127"/>
    </location>
</feature>
<feature type="transmembrane region" description="Helical" evidence="8">
    <location>
        <begin position="76"/>
        <end position="95"/>
    </location>
</feature>
<dbReference type="GO" id="GO:0033214">
    <property type="term" value="P:siderophore-iron import into cell"/>
    <property type="evidence" value="ECO:0007669"/>
    <property type="project" value="TreeGrafter"/>
</dbReference>
<dbReference type="SUPFAM" id="SSF81345">
    <property type="entry name" value="ABC transporter involved in vitamin B12 uptake, BtuC"/>
    <property type="match status" value="2"/>
</dbReference>
<dbReference type="PANTHER" id="PTHR30472">
    <property type="entry name" value="FERRIC ENTEROBACTIN TRANSPORT SYSTEM PERMEASE PROTEIN"/>
    <property type="match status" value="1"/>
</dbReference>
<comment type="caution">
    <text evidence="9">The sequence shown here is derived from an EMBL/GenBank/DDBJ whole genome shotgun (WGS) entry which is preliminary data.</text>
</comment>
<proteinExistence type="inferred from homology"/>
<feature type="transmembrane region" description="Helical" evidence="8">
    <location>
        <begin position="324"/>
        <end position="345"/>
    </location>
</feature>
<feature type="transmembrane region" description="Helical" evidence="8">
    <location>
        <begin position="20"/>
        <end position="38"/>
    </location>
</feature>
<feature type="transmembrane region" description="Helical" evidence="8">
    <location>
        <begin position="475"/>
        <end position="497"/>
    </location>
</feature>
<dbReference type="AlphaFoldDB" id="A0A7W7V8Q0"/>
<dbReference type="CDD" id="cd06550">
    <property type="entry name" value="TM_ABC_iron-siderophores_like"/>
    <property type="match status" value="2"/>
</dbReference>
<feature type="transmembrane region" description="Helical" evidence="8">
    <location>
        <begin position="134"/>
        <end position="154"/>
    </location>
</feature>
<evidence type="ECO:0000256" key="3">
    <source>
        <dbReference type="ARBA" id="ARBA00022448"/>
    </source>
</evidence>
<feature type="transmembrane region" description="Helical" evidence="8">
    <location>
        <begin position="661"/>
        <end position="684"/>
    </location>
</feature>
<evidence type="ECO:0000256" key="7">
    <source>
        <dbReference type="ARBA" id="ARBA00023136"/>
    </source>
</evidence>
<dbReference type="NCBIfam" id="NF007867">
    <property type="entry name" value="PRK10577.1-3"/>
    <property type="match status" value="1"/>
</dbReference>
<protein>
    <submittedName>
        <fullName evidence="9">Iron complex transport system permease protein</fullName>
    </submittedName>
</protein>
<evidence type="ECO:0000256" key="6">
    <source>
        <dbReference type="ARBA" id="ARBA00022989"/>
    </source>
</evidence>
<evidence type="ECO:0000256" key="4">
    <source>
        <dbReference type="ARBA" id="ARBA00022475"/>
    </source>
</evidence>
<keyword evidence="5 8" id="KW-0812">Transmembrane</keyword>
<name>A0A7W7V8Q0_9ACTN</name>
<feature type="transmembrane region" description="Helical" evidence="8">
    <location>
        <begin position="202"/>
        <end position="223"/>
    </location>
</feature>
<feature type="transmembrane region" description="Helical" evidence="8">
    <location>
        <begin position="595"/>
        <end position="625"/>
    </location>
</feature>
<feature type="transmembrane region" description="Helical" evidence="8">
    <location>
        <begin position="506"/>
        <end position="527"/>
    </location>
</feature>
<dbReference type="PANTHER" id="PTHR30472:SF37">
    <property type="entry name" value="FE(3+) DICITRATE TRANSPORT SYSTEM PERMEASE PROTEIN FECD-RELATED"/>
    <property type="match status" value="1"/>
</dbReference>
<dbReference type="Gene3D" id="1.10.3470.10">
    <property type="entry name" value="ABC transporter involved in vitamin B12 uptake, BtuC"/>
    <property type="match status" value="2"/>
</dbReference>
<dbReference type="Pfam" id="PF01032">
    <property type="entry name" value="FecCD"/>
    <property type="match status" value="2"/>
</dbReference>
<evidence type="ECO:0000313" key="9">
    <source>
        <dbReference type="EMBL" id="MBB4901275.1"/>
    </source>
</evidence>
<evidence type="ECO:0000256" key="8">
    <source>
        <dbReference type="SAM" id="Phobius"/>
    </source>
</evidence>
<keyword evidence="4" id="KW-1003">Cell membrane</keyword>